<keyword evidence="2" id="KW-0808">Transferase</keyword>
<dbReference type="RefSeq" id="WP_171026838.1">
    <property type="nucleotide sequence ID" value="NZ_CADEUY010000002.1"/>
</dbReference>
<evidence type="ECO:0000259" key="1">
    <source>
        <dbReference type="Pfam" id="PF04230"/>
    </source>
</evidence>
<dbReference type="Pfam" id="PF04230">
    <property type="entry name" value="PS_pyruv_trans"/>
    <property type="match status" value="1"/>
</dbReference>
<dbReference type="InterPro" id="IPR007345">
    <property type="entry name" value="Polysacch_pyruvyl_Trfase"/>
</dbReference>
<accession>A0AAP4QXZ8</accession>
<comment type="caution">
    <text evidence="2">The sequence shown here is derived from an EMBL/GenBank/DDBJ whole genome shotgun (WGS) entry which is preliminary data.</text>
</comment>
<dbReference type="AlphaFoldDB" id="A0AAP4QXZ8"/>
<organism evidence="2 3">
    <name type="scientific">Burkholderia contaminans</name>
    <dbReference type="NCBI Taxonomy" id="488447"/>
    <lineage>
        <taxon>Bacteria</taxon>
        <taxon>Pseudomonadati</taxon>
        <taxon>Pseudomonadota</taxon>
        <taxon>Betaproteobacteria</taxon>
        <taxon>Burkholderiales</taxon>
        <taxon>Burkholderiaceae</taxon>
        <taxon>Burkholderia</taxon>
        <taxon>Burkholderia cepacia complex</taxon>
    </lineage>
</organism>
<gene>
    <name evidence="2" type="ORF">QZM56_03400</name>
</gene>
<name>A0AAP4QXZ8_9BURK</name>
<evidence type="ECO:0000313" key="3">
    <source>
        <dbReference type="Proteomes" id="UP001172109"/>
    </source>
</evidence>
<dbReference type="PANTHER" id="PTHR36836">
    <property type="entry name" value="COLANIC ACID BIOSYNTHESIS PROTEIN WCAK"/>
    <property type="match status" value="1"/>
</dbReference>
<dbReference type="GO" id="GO:0016740">
    <property type="term" value="F:transferase activity"/>
    <property type="evidence" value="ECO:0007669"/>
    <property type="project" value="UniProtKB-KW"/>
</dbReference>
<evidence type="ECO:0000313" key="2">
    <source>
        <dbReference type="EMBL" id="MDN7563545.1"/>
    </source>
</evidence>
<dbReference type="Proteomes" id="UP001172109">
    <property type="component" value="Unassembled WGS sequence"/>
</dbReference>
<proteinExistence type="predicted"/>
<dbReference type="PANTHER" id="PTHR36836:SF1">
    <property type="entry name" value="COLANIC ACID BIOSYNTHESIS PROTEIN WCAK"/>
    <property type="match status" value="1"/>
</dbReference>
<feature type="domain" description="Polysaccharide pyruvyl transferase" evidence="1">
    <location>
        <begin position="14"/>
        <end position="341"/>
    </location>
</feature>
<sequence length="409" mass="45221">MNHVVVANVFGAVNKGDAALIEVCIDEILEAFPNASLSGIAYQPSTQRAHLPRVTWHERLGNCVSKHMWRRRLCNVVRQAITICYVSLRRPWLLGRLIPVEQRRAIDALGKADVVVSCPGGYLEDSNPSYYANLIQIWAASKFGATVVLAPQSVGPIRSRRGRWFAAKVLAKASLICVRESESYHFVVETLALPAARVARTGDLAFWHAATPAATASMKAELGIDPDEPYIAVSVIEWAFPLAADQAQAKERYVRSLCELLNILHDTLGVRIVIVNQVAADLPVGREIAERCREFVILDQKDRPVADVRSIIAGSSVFLGSRFHSCIFGLLAGRPLVALSYLPKTSGIMTDLGLSARVYDIDGFNVDEIARTMIADYRAPSRGQAEIDRAVERYRRLYPRFADLLREAA</sequence>
<dbReference type="EMBL" id="JAUJQS010000002">
    <property type="protein sequence ID" value="MDN7563545.1"/>
    <property type="molecule type" value="Genomic_DNA"/>
</dbReference>
<protein>
    <submittedName>
        <fullName evidence="2">Polysaccharide pyruvyl transferase family protein</fullName>
    </submittedName>
</protein>
<reference evidence="2" key="1">
    <citation type="submission" date="2023-07" db="EMBL/GenBank/DDBJ databases">
        <title>A collection of bacterial strains from the Burkholderia cepacia Research Laboratory and Repository.</title>
        <authorList>
            <person name="Lipuma J."/>
            <person name="Spilker T."/>
            <person name="Caverly L."/>
        </authorList>
    </citation>
    <scope>NUCLEOTIDE SEQUENCE</scope>
    <source>
        <strain evidence="2">AU44979</strain>
    </source>
</reference>